<keyword evidence="7" id="KW-0902">Two-component regulatory system</keyword>
<dbReference type="AlphaFoldDB" id="A0A087EC52"/>
<organism evidence="9 10">
    <name type="scientific">Bifidobacterium tsurumiense</name>
    <dbReference type="NCBI Taxonomy" id="356829"/>
    <lineage>
        <taxon>Bacteria</taxon>
        <taxon>Bacillati</taxon>
        <taxon>Actinomycetota</taxon>
        <taxon>Actinomycetes</taxon>
        <taxon>Bifidobacteriales</taxon>
        <taxon>Bifidobacteriaceae</taxon>
        <taxon>Bifidobacterium</taxon>
    </lineage>
</organism>
<evidence type="ECO:0000256" key="5">
    <source>
        <dbReference type="ARBA" id="ARBA00022679"/>
    </source>
</evidence>
<evidence type="ECO:0000256" key="8">
    <source>
        <dbReference type="ARBA" id="ARBA00039401"/>
    </source>
</evidence>
<dbReference type="InterPro" id="IPR005467">
    <property type="entry name" value="His_kinase_dom"/>
</dbReference>
<gene>
    <name evidence="9" type="ORF">BITS_0011</name>
</gene>
<dbReference type="SUPFAM" id="SSF55874">
    <property type="entry name" value="ATPase domain of HSP90 chaperone/DNA topoisomerase II/histidine kinase"/>
    <property type="match status" value="1"/>
</dbReference>
<keyword evidence="5 9" id="KW-0808">Transferase</keyword>
<evidence type="ECO:0000256" key="1">
    <source>
        <dbReference type="ARBA" id="ARBA00000085"/>
    </source>
</evidence>
<proteinExistence type="predicted"/>
<evidence type="ECO:0000256" key="3">
    <source>
        <dbReference type="ARBA" id="ARBA00012438"/>
    </source>
</evidence>
<reference evidence="9 10" key="1">
    <citation type="submission" date="2014-03" db="EMBL/GenBank/DDBJ databases">
        <title>Genomics of Bifidobacteria.</title>
        <authorList>
            <person name="Ventura M."/>
            <person name="Milani C."/>
            <person name="Lugli G.A."/>
        </authorList>
    </citation>
    <scope>NUCLEOTIDE SEQUENCE [LARGE SCALE GENOMIC DNA]</scope>
    <source>
        <strain evidence="9 10">JCM 13495</strain>
    </source>
</reference>
<evidence type="ECO:0000256" key="2">
    <source>
        <dbReference type="ARBA" id="ARBA00004236"/>
    </source>
</evidence>
<dbReference type="PANTHER" id="PTHR45453">
    <property type="entry name" value="PHOSPHATE REGULON SENSOR PROTEIN PHOR"/>
    <property type="match status" value="1"/>
</dbReference>
<dbReference type="PRINTS" id="PR00344">
    <property type="entry name" value="BCTRLSENSOR"/>
</dbReference>
<dbReference type="OrthoDB" id="9813151at2"/>
<dbReference type="PANTHER" id="PTHR45453:SF1">
    <property type="entry name" value="PHOSPHATE REGULON SENSOR PROTEIN PHOR"/>
    <property type="match status" value="1"/>
</dbReference>
<evidence type="ECO:0000256" key="7">
    <source>
        <dbReference type="ARBA" id="ARBA00023012"/>
    </source>
</evidence>
<dbReference type="InterPro" id="IPR036097">
    <property type="entry name" value="HisK_dim/P_sf"/>
</dbReference>
<dbReference type="GO" id="GO:0016036">
    <property type="term" value="P:cellular response to phosphate starvation"/>
    <property type="evidence" value="ECO:0007669"/>
    <property type="project" value="TreeGrafter"/>
</dbReference>
<dbReference type="SMART" id="SM00387">
    <property type="entry name" value="HATPase_c"/>
    <property type="match status" value="1"/>
</dbReference>
<keyword evidence="10" id="KW-1185">Reference proteome</keyword>
<protein>
    <recommendedName>
        <fullName evidence="8">Sensor-like histidine kinase SenX3</fullName>
        <ecNumber evidence="3">2.7.13.3</ecNumber>
    </recommendedName>
</protein>
<dbReference type="FunFam" id="3.30.565.10:FF:000006">
    <property type="entry name" value="Sensor histidine kinase WalK"/>
    <property type="match status" value="1"/>
</dbReference>
<dbReference type="GO" id="GO:0004721">
    <property type="term" value="F:phosphoprotein phosphatase activity"/>
    <property type="evidence" value="ECO:0007669"/>
    <property type="project" value="TreeGrafter"/>
</dbReference>
<dbReference type="GO" id="GO:0005886">
    <property type="term" value="C:plasma membrane"/>
    <property type="evidence" value="ECO:0007669"/>
    <property type="project" value="UniProtKB-SubCell"/>
</dbReference>
<dbReference type="InterPro" id="IPR003594">
    <property type="entry name" value="HATPase_dom"/>
</dbReference>
<dbReference type="SUPFAM" id="SSF47384">
    <property type="entry name" value="Homodimeric domain of signal transducing histidine kinase"/>
    <property type="match status" value="1"/>
</dbReference>
<evidence type="ECO:0000256" key="4">
    <source>
        <dbReference type="ARBA" id="ARBA00022553"/>
    </source>
</evidence>
<evidence type="ECO:0000256" key="6">
    <source>
        <dbReference type="ARBA" id="ARBA00022777"/>
    </source>
</evidence>
<dbReference type="STRING" id="356829.BITS_0011"/>
<keyword evidence="4" id="KW-0597">Phosphoprotein</keyword>
<dbReference type="Pfam" id="PF02518">
    <property type="entry name" value="HATPase_c"/>
    <property type="match status" value="1"/>
</dbReference>
<dbReference type="RefSeq" id="WP_034533441.1">
    <property type="nucleotide sequence ID" value="NZ_JAXEUP010000031.1"/>
</dbReference>
<dbReference type="EMBL" id="JGZU01000015">
    <property type="protein sequence ID" value="KFJ05353.1"/>
    <property type="molecule type" value="Genomic_DNA"/>
</dbReference>
<accession>A0A087EC52</accession>
<dbReference type="Gene3D" id="3.30.565.10">
    <property type="entry name" value="Histidine kinase-like ATPase, C-terminal domain"/>
    <property type="match status" value="1"/>
</dbReference>
<name>A0A087EC52_9BIFI</name>
<dbReference type="EC" id="2.7.13.3" evidence="3"/>
<keyword evidence="6 9" id="KW-0418">Kinase</keyword>
<evidence type="ECO:0000313" key="10">
    <source>
        <dbReference type="Proteomes" id="UP000029080"/>
    </source>
</evidence>
<dbReference type="Proteomes" id="UP000029080">
    <property type="component" value="Unassembled WGS sequence"/>
</dbReference>
<dbReference type="InterPro" id="IPR004358">
    <property type="entry name" value="Sig_transdc_His_kin-like_C"/>
</dbReference>
<dbReference type="InterPro" id="IPR036890">
    <property type="entry name" value="HATPase_C_sf"/>
</dbReference>
<dbReference type="GO" id="GO:0000155">
    <property type="term" value="F:phosphorelay sensor kinase activity"/>
    <property type="evidence" value="ECO:0007669"/>
    <property type="project" value="InterPro"/>
</dbReference>
<comment type="catalytic activity">
    <reaction evidence="1">
        <text>ATP + protein L-histidine = ADP + protein N-phospho-L-histidine.</text>
        <dbReference type="EC" id="2.7.13.3"/>
    </reaction>
</comment>
<dbReference type="eggNOG" id="COG5002">
    <property type="taxonomic scope" value="Bacteria"/>
</dbReference>
<dbReference type="InterPro" id="IPR050351">
    <property type="entry name" value="BphY/WalK/GraS-like"/>
</dbReference>
<dbReference type="PROSITE" id="PS50109">
    <property type="entry name" value="HIS_KIN"/>
    <property type="match status" value="1"/>
</dbReference>
<comment type="caution">
    <text evidence="9">The sequence shown here is derived from an EMBL/GenBank/DDBJ whole genome shotgun (WGS) entry which is preliminary data.</text>
</comment>
<evidence type="ECO:0000313" key="9">
    <source>
        <dbReference type="EMBL" id="KFJ05353.1"/>
    </source>
</evidence>
<dbReference type="CDD" id="cd00075">
    <property type="entry name" value="HATPase"/>
    <property type="match status" value="1"/>
</dbReference>
<sequence length="420" mass="46080">MQQSGSSLFIFIAFGIIGVAIAVILVFALTDWLQPVSFAIRRWLSAVSSSVKSAFGGRNDENDDSRNDDIDNATATLLSLIQGVTIVVDESGDVIRANPAAYALGVVEDDTITNAEVRDAIEEVRERGGRKQFDITTQTPERYASTQKDKWADQGINVQGVRRPNWLKVTVGRINKHFVVVLIDDVSDIVRFTEVRESFLVNVSEQLLKPTEALTQLADALERDHLDPQQVRDEAVQVRESSRSLNHMVADLMLLMKAQEPIIPSSANRCLICEQLEGVKREVADRLDKASITLNIDCTEGLTVNGDSEQIQAAVTKLVNNAIRYSEPGSMVVISARPSADGKEANIKVIDRGVGISKQDQARIFERFYRGANQTERSEEGMGLGLAIVKHVALTHHGSVSVWSTPGQGSTFTLTLPLAQ</sequence>
<comment type="subcellular location">
    <subcellularLocation>
        <location evidence="2">Cell membrane</location>
    </subcellularLocation>
</comment>